<gene>
    <name evidence="1" type="ORF">RJ640_005073</name>
</gene>
<organism evidence="1 2">
    <name type="scientific">Escallonia rubra</name>
    <dbReference type="NCBI Taxonomy" id="112253"/>
    <lineage>
        <taxon>Eukaryota</taxon>
        <taxon>Viridiplantae</taxon>
        <taxon>Streptophyta</taxon>
        <taxon>Embryophyta</taxon>
        <taxon>Tracheophyta</taxon>
        <taxon>Spermatophyta</taxon>
        <taxon>Magnoliopsida</taxon>
        <taxon>eudicotyledons</taxon>
        <taxon>Gunneridae</taxon>
        <taxon>Pentapetalae</taxon>
        <taxon>asterids</taxon>
        <taxon>campanulids</taxon>
        <taxon>Escalloniales</taxon>
        <taxon>Escalloniaceae</taxon>
        <taxon>Escallonia</taxon>
    </lineage>
</organism>
<dbReference type="InterPro" id="IPR036837">
    <property type="entry name" value="Cation_efflux_CTD_sf"/>
</dbReference>
<dbReference type="Gene3D" id="3.30.70.1350">
    <property type="entry name" value="Cation efflux protein, cytoplasmic domain"/>
    <property type="match status" value="1"/>
</dbReference>
<evidence type="ECO:0000313" key="2">
    <source>
        <dbReference type="Proteomes" id="UP001187471"/>
    </source>
</evidence>
<keyword evidence="2" id="KW-1185">Reference proteome</keyword>
<sequence>IAAENVVLTTGPSWCLNFDRHPLTERLGDTNFRVQCDMSLSEVHNTGETLQEKLEQLPEIQRAFVHTEFELCMISFAGVLAFDHYLLV</sequence>
<evidence type="ECO:0000313" key="1">
    <source>
        <dbReference type="EMBL" id="KAK2972053.1"/>
    </source>
</evidence>
<dbReference type="Proteomes" id="UP001187471">
    <property type="component" value="Unassembled WGS sequence"/>
</dbReference>
<feature type="non-terminal residue" evidence="1">
    <location>
        <position position="1"/>
    </location>
</feature>
<reference evidence="1" key="1">
    <citation type="submission" date="2022-12" db="EMBL/GenBank/DDBJ databases">
        <title>Draft genome assemblies for two species of Escallonia (Escalloniales).</title>
        <authorList>
            <person name="Chanderbali A."/>
            <person name="Dervinis C."/>
            <person name="Anghel I."/>
            <person name="Soltis D."/>
            <person name="Soltis P."/>
            <person name="Zapata F."/>
        </authorList>
    </citation>
    <scope>NUCLEOTIDE SEQUENCE</scope>
    <source>
        <strain evidence="1">UCBG92.1500</strain>
        <tissue evidence="1">Leaf</tissue>
    </source>
</reference>
<accession>A0AA88QS25</accession>
<dbReference type="AlphaFoldDB" id="A0AA88QS25"/>
<protein>
    <submittedName>
        <fullName evidence="1">Uncharacterized protein</fullName>
    </submittedName>
</protein>
<comment type="caution">
    <text evidence="1">The sequence shown here is derived from an EMBL/GenBank/DDBJ whole genome shotgun (WGS) entry which is preliminary data.</text>
</comment>
<name>A0AA88QS25_9ASTE</name>
<proteinExistence type="predicted"/>
<dbReference type="SUPFAM" id="SSF160240">
    <property type="entry name" value="Cation efflux protein cytoplasmic domain-like"/>
    <property type="match status" value="1"/>
</dbReference>
<dbReference type="EMBL" id="JAVXUO010002540">
    <property type="protein sequence ID" value="KAK2972053.1"/>
    <property type="molecule type" value="Genomic_DNA"/>
</dbReference>